<evidence type="ECO:0000256" key="1">
    <source>
        <dbReference type="ARBA" id="ARBA00022485"/>
    </source>
</evidence>
<dbReference type="Gene3D" id="3.40.50.150">
    <property type="entry name" value="Vaccinia Virus protein VP39"/>
    <property type="match status" value="1"/>
</dbReference>
<dbReference type="Proteomes" id="UP000076490">
    <property type="component" value="Unassembled WGS sequence"/>
</dbReference>
<evidence type="ECO:0000256" key="4">
    <source>
        <dbReference type="ARBA" id="ARBA00022691"/>
    </source>
</evidence>
<feature type="binding site" evidence="6">
    <location>
        <position position="315"/>
    </location>
    <ligand>
        <name>S-adenosyl-L-methionine</name>
        <dbReference type="ChEBI" id="CHEBI:59789"/>
    </ligand>
</feature>
<dbReference type="GO" id="GO:0051539">
    <property type="term" value="F:4 iron, 4 sulfur cluster binding"/>
    <property type="evidence" value="ECO:0007669"/>
    <property type="project" value="UniProtKB-KW"/>
</dbReference>
<dbReference type="FunFam" id="3.40.50.150:FF:000009">
    <property type="entry name" value="23S rRNA (Uracil(1939)-C(5))-methyltransferase RlmD"/>
    <property type="match status" value="1"/>
</dbReference>
<dbReference type="InterPro" id="IPR010280">
    <property type="entry name" value="U5_MeTrfase_fam"/>
</dbReference>
<dbReference type="InterPro" id="IPR030391">
    <property type="entry name" value="MeTrfase_TrmA_CS"/>
</dbReference>
<accession>A0A163F2H5</accession>
<evidence type="ECO:0000313" key="10">
    <source>
        <dbReference type="Proteomes" id="UP000076490"/>
    </source>
</evidence>
<dbReference type="Gene3D" id="2.40.50.1070">
    <property type="match status" value="1"/>
</dbReference>
<dbReference type="PROSITE" id="PS01230">
    <property type="entry name" value="TRMA_1"/>
    <property type="match status" value="1"/>
</dbReference>
<keyword evidence="4 6" id="KW-0949">S-adenosyl-L-methionine</keyword>
<evidence type="ECO:0000259" key="8">
    <source>
        <dbReference type="PROSITE" id="PS50926"/>
    </source>
</evidence>
<evidence type="ECO:0000256" key="7">
    <source>
        <dbReference type="PROSITE-ProRule" id="PRU10015"/>
    </source>
</evidence>
<organism evidence="9 10">
    <name type="scientific">Bhargavaea cecembensis</name>
    <dbReference type="NCBI Taxonomy" id="394098"/>
    <lineage>
        <taxon>Bacteria</taxon>
        <taxon>Bacillati</taxon>
        <taxon>Bacillota</taxon>
        <taxon>Bacilli</taxon>
        <taxon>Bacillales</taxon>
        <taxon>Caryophanaceae</taxon>
        <taxon>Bhargavaea</taxon>
    </lineage>
</organism>
<sequence length="462" mass="52069">MTYAVQQNDRLIGEITDLTHDGSGVAKIDGYPLFIPGALPGETVEFKVTKTLKKYGFAKLLNIVEPSEDRVEPPCPVFPECGGCQIQHLSYEGQLERKRKMVRDVMDRIAKLPDVPVHPVKGMEHPWRYRNKSQIPFAERDGKVVAGFFRRGTHTIMDTETCLIQSTEADVVMRTIKHSLHELGIKAYDEQKDKGFLRHVVIRKGKATGETMVVLVTRNRKFKKKDEVVELIRSVVPDVTSIVQNVNDRKTNVIMGDETISLYGPPVITDKIGGVTFEISARSFYQINPDQTEVLYSQALDYANLSGNETVIDAYCGIGTISLFLATQAKEVYGVEIVPQAIEDAKRNAEVNGFTNTRFEAGAAEDVIPRWYKEGKRFDVLVVDPPRKGCDEHLLRTILEYRPKRLVYVSCNPATLARDLRILEDGGYKTKEVQPVDMFPQSSHVEAVTWMELENPTMGTDF</sequence>
<feature type="domain" description="TRAM" evidence="8">
    <location>
        <begin position="4"/>
        <end position="62"/>
    </location>
</feature>
<feature type="active site" evidence="7">
    <location>
        <position position="411"/>
    </location>
</feature>
<dbReference type="Pfam" id="PF01938">
    <property type="entry name" value="TRAM"/>
    <property type="match status" value="1"/>
</dbReference>
<keyword evidence="1" id="KW-0479">Metal-binding</keyword>
<feature type="binding site" evidence="6">
    <location>
        <position position="286"/>
    </location>
    <ligand>
        <name>S-adenosyl-L-methionine</name>
        <dbReference type="ChEBI" id="CHEBI:59789"/>
    </ligand>
</feature>
<protein>
    <submittedName>
        <fullName evidence="9">RNA methyltransferase</fullName>
    </submittedName>
</protein>
<dbReference type="Pfam" id="PF05958">
    <property type="entry name" value="tRNA_U5-meth_tr"/>
    <property type="match status" value="1"/>
</dbReference>
<evidence type="ECO:0000256" key="5">
    <source>
        <dbReference type="ARBA" id="ARBA00023014"/>
    </source>
</evidence>
<dbReference type="PROSITE" id="PS51687">
    <property type="entry name" value="SAM_MT_RNA_M5U"/>
    <property type="match status" value="1"/>
</dbReference>
<keyword evidence="3 6" id="KW-0808">Transferase</keyword>
<dbReference type="InterPro" id="IPR030390">
    <property type="entry name" value="MeTrfase_TrmA_AS"/>
</dbReference>
<dbReference type="CDD" id="cd02440">
    <property type="entry name" value="AdoMet_MTases"/>
    <property type="match status" value="1"/>
</dbReference>
<keyword evidence="2 6" id="KW-0489">Methyltransferase</keyword>
<dbReference type="SUPFAM" id="SSF50249">
    <property type="entry name" value="Nucleic acid-binding proteins"/>
    <property type="match status" value="1"/>
</dbReference>
<keyword evidence="1" id="KW-0004">4Fe-4S</keyword>
<evidence type="ECO:0000256" key="3">
    <source>
        <dbReference type="ARBA" id="ARBA00022679"/>
    </source>
</evidence>
<comment type="similarity">
    <text evidence="6">Belongs to the class I-like SAM-binding methyltransferase superfamily. RNA M5U methyltransferase family.</text>
</comment>
<dbReference type="PANTHER" id="PTHR11061">
    <property type="entry name" value="RNA M5U METHYLTRANSFERASE"/>
    <property type="match status" value="1"/>
</dbReference>
<dbReference type="RefSeq" id="WP_063181530.1">
    <property type="nucleotide sequence ID" value="NZ_LQNT01000010.1"/>
</dbReference>
<keyword evidence="1" id="KW-0408">Iron</keyword>
<name>A0A163F2H5_9BACL</name>
<dbReference type="OrthoDB" id="9804590at2"/>
<comment type="caution">
    <text evidence="9">The sequence shown here is derived from an EMBL/GenBank/DDBJ whole genome shotgun (WGS) entry which is preliminary data.</text>
</comment>
<dbReference type="FunFam" id="2.40.50.140:FF:000097">
    <property type="entry name" value="23S rRNA (uracil(1939)-C(5))-methyltransferase RlmD"/>
    <property type="match status" value="1"/>
</dbReference>
<reference evidence="9 10" key="1">
    <citation type="submission" date="2016-01" db="EMBL/GenBank/DDBJ databases">
        <title>Whole genome sequencing of Bhargavaea cecembensis T14.</title>
        <authorList>
            <person name="Hong K.W."/>
        </authorList>
    </citation>
    <scope>NUCLEOTIDE SEQUENCE [LARGE SCALE GENOMIC DNA]</scope>
    <source>
        <strain evidence="9 10">T14</strain>
    </source>
</reference>
<dbReference type="PROSITE" id="PS50926">
    <property type="entry name" value="TRAM"/>
    <property type="match status" value="1"/>
</dbReference>
<gene>
    <name evidence="9" type="ORF">AV656_09705</name>
</gene>
<feature type="binding site" evidence="6">
    <location>
        <position position="384"/>
    </location>
    <ligand>
        <name>S-adenosyl-L-methionine</name>
        <dbReference type="ChEBI" id="CHEBI:59789"/>
    </ligand>
</feature>
<feature type="active site" description="Nucleophile" evidence="6">
    <location>
        <position position="411"/>
    </location>
</feature>
<dbReference type="FunFam" id="2.40.50.1070:FF:000003">
    <property type="entry name" value="23S rRNA (Uracil-5-)-methyltransferase RumA"/>
    <property type="match status" value="1"/>
</dbReference>
<dbReference type="PROSITE" id="PS01231">
    <property type="entry name" value="TRMA_2"/>
    <property type="match status" value="1"/>
</dbReference>
<dbReference type="PANTHER" id="PTHR11061:SF30">
    <property type="entry name" value="TRNA (URACIL(54)-C(5))-METHYLTRANSFERASE"/>
    <property type="match status" value="1"/>
</dbReference>
<dbReference type="AlphaFoldDB" id="A0A163F2H5"/>
<dbReference type="InterPro" id="IPR002792">
    <property type="entry name" value="TRAM_dom"/>
</dbReference>
<dbReference type="EMBL" id="LQNT01000010">
    <property type="protein sequence ID" value="KZE37796.1"/>
    <property type="molecule type" value="Genomic_DNA"/>
</dbReference>
<dbReference type="InterPro" id="IPR029063">
    <property type="entry name" value="SAM-dependent_MTases_sf"/>
</dbReference>
<feature type="binding site" evidence="6">
    <location>
        <position position="336"/>
    </location>
    <ligand>
        <name>S-adenosyl-L-methionine</name>
        <dbReference type="ChEBI" id="CHEBI:59789"/>
    </ligand>
</feature>
<evidence type="ECO:0000256" key="6">
    <source>
        <dbReference type="PROSITE-ProRule" id="PRU01024"/>
    </source>
</evidence>
<keyword evidence="5" id="KW-0411">Iron-sulfur</keyword>
<dbReference type="GO" id="GO:0070041">
    <property type="term" value="F:rRNA (uridine-C5-)-methyltransferase activity"/>
    <property type="evidence" value="ECO:0007669"/>
    <property type="project" value="TreeGrafter"/>
</dbReference>
<dbReference type="SUPFAM" id="SSF53335">
    <property type="entry name" value="S-adenosyl-L-methionine-dependent methyltransferases"/>
    <property type="match status" value="1"/>
</dbReference>
<dbReference type="GO" id="GO:0070475">
    <property type="term" value="P:rRNA base methylation"/>
    <property type="evidence" value="ECO:0007669"/>
    <property type="project" value="TreeGrafter"/>
</dbReference>
<dbReference type="Gene3D" id="2.40.50.140">
    <property type="entry name" value="Nucleic acid-binding proteins"/>
    <property type="match status" value="1"/>
</dbReference>
<dbReference type="InterPro" id="IPR012340">
    <property type="entry name" value="NA-bd_OB-fold"/>
</dbReference>
<dbReference type="NCBIfam" id="TIGR00479">
    <property type="entry name" value="rumA"/>
    <property type="match status" value="1"/>
</dbReference>
<evidence type="ECO:0000313" key="9">
    <source>
        <dbReference type="EMBL" id="KZE37796.1"/>
    </source>
</evidence>
<evidence type="ECO:0000256" key="2">
    <source>
        <dbReference type="ARBA" id="ARBA00022603"/>
    </source>
</evidence>
<proteinExistence type="inferred from homology"/>